<keyword evidence="10" id="KW-0407">Ion channel</keyword>
<evidence type="ECO:0000259" key="14">
    <source>
        <dbReference type="SMART" id="SM00918"/>
    </source>
</evidence>
<dbReference type="Gene3D" id="3.40.50.2300">
    <property type="match status" value="2"/>
</dbReference>
<evidence type="ECO:0008006" key="17">
    <source>
        <dbReference type="Google" id="ProtNLM"/>
    </source>
</evidence>
<evidence type="ECO:0000256" key="3">
    <source>
        <dbReference type="ARBA" id="ARBA00022692"/>
    </source>
</evidence>
<evidence type="ECO:0000256" key="5">
    <source>
        <dbReference type="ARBA" id="ARBA00023065"/>
    </source>
</evidence>
<feature type="transmembrane region" description="Helical" evidence="11">
    <location>
        <begin position="461"/>
        <end position="479"/>
    </location>
</feature>
<evidence type="ECO:0000256" key="1">
    <source>
        <dbReference type="ARBA" id="ARBA00004141"/>
    </source>
</evidence>
<keyword evidence="6 11" id="KW-0472">Membrane</keyword>
<evidence type="ECO:0000259" key="13">
    <source>
        <dbReference type="SMART" id="SM00079"/>
    </source>
</evidence>
<feature type="signal peptide" evidence="12">
    <location>
        <begin position="1"/>
        <end position="19"/>
    </location>
</feature>
<evidence type="ECO:0000256" key="2">
    <source>
        <dbReference type="ARBA" id="ARBA00022448"/>
    </source>
</evidence>
<dbReference type="PANTHER" id="PTHR18966">
    <property type="entry name" value="IONOTROPIC GLUTAMATE RECEPTOR"/>
    <property type="match status" value="1"/>
</dbReference>
<keyword evidence="4 11" id="KW-1133">Transmembrane helix</keyword>
<keyword evidence="7" id="KW-0675">Receptor</keyword>
<comment type="subcellular location">
    <subcellularLocation>
        <location evidence="1">Membrane</location>
        <topology evidence="1">Multi-pass membrane protein</topology>
    </subcellularLocation>
</comment>
<keyword evidence="5" id="KW-0406">Ion transport</keyword>
<dbReference type="SMART" id="SM00079">
    <property type="entry name" value="PBPe"/>
    <property type="match status" value="1"/>
</dbReference>
<evidence type="ECO:0000256" key="12">
    <source>
        <dbReference type="SAM" id="SignalP"/>
    </source>
</evidence>
<evidence type="ECO:0000256" key="8">
    <source>
        <dbReference type="ARBA" id="ARBA00023180"/>
    </source>
</evidence>
<keyword evidence="16" id="KW-1185">Reference proteome</keyword>
<dbReference type="Gene3D" id="1.10.287.70">
    <property type="match status" value="1"/>
</dbReference>
<dbReference type="AlphaFoldDB" id="A0A8W8HTI4"/>
<dbReference type="GO" id="GO:0015276">
    <property type="term" value="F:ligand-gated monoatomic ion channel activity"/>
    <property type="evidence" value="ECO:0007669"/>
    <property type="project" value="InterPro"/>
</dbReference>
<evidence type="ECO:0000256" key="4">
    <source>
        <dbReference type="ARBA" id="ARBA00022989"/>
    </source>
</evidence>
<keyword evidence="12" id="KW-0732">Signal</keyword>
<evidence type="ECO:0000256" key="7">
    <source>
        <dbReference type="ARBA" id="ARBA00023170"/>
    </source>
</evidence>
<evidence type="ECO:0000313" key="15">
    <source>
        <dbReference type="EnsemblMetazoa" id="G10970.2:cds"/>
    </source>
</evidence>
<evidence type="ECO:0000256" key="9">
    <source>
        <dbReference type="ARBA" id="ARBA00023286"/>
    </source>
</evidence>
<feature type="domain" description="Ionotropic glutamate receptor L-glutamate and glycine-binding" evidence="14">
    <location>
        <begin position="342"/>
        <end position="404"/>
    </location>
</feature>
<keyword evidence="3 11" id="KW-0812">Transmembrane</keyword>
<keyword evidence="8" id="KW-0325">Glycoprotein</keyword>
<reference evidence="15" key="1">
    <citation type="submission" date="2022-08" db="UniProtKB">
        <authorList>
            <consortium name="EnsemblMetazoa"/>
        </authorList>
    </citation>
    <scope>IDENTIFICATION</scope>
    <source>
        <strain evidence="15">05x7-T-G4-1.051#20</strain>
    </source>
</reference>
<dbReference type="Proteomes" id="UP000005408">
    <property type="component" value="Unassembled WGS sequence"/>
</dbReference>
<evidence type="ECO:0000256" key="10">
    <source>
        <dbReference type="ARBA" id="ARBA00023303"/>
    </source>
</evidence>
<keyword evidence="9" id="KW-1071">Ligand-gated ion channel</keyword>
<keyword evidence="2" id="KW-0813">Transport</keyword>
<name>A0A8W8HTI4_MAGGI</name>
<dbReference type="SMART" id="SM00918">
    <property type="entry name" value="Lig_chan-Glu_bd"/>
    <property type="match status" value="1"/>
</dbReference>
<dbReference type="GO" id="GO:0016020">
    <property type="term" value="C:membrane"/>
    <property type="evidence" value="ECO:0007669"/>
    <property type="project" value="UniProtKB-SubCell"/>
</dbReference>
<dbReference type="Gene3D" id="3.40.190.10">
    <property type="entry name" value="Periplasmic binding protein-like II"/>
    <property type="match status" value="1"/>
</dbReference>
<dbReference type="EnsemblMetazoa" id="G10970.2">
    <property type="protein sequence ID" value="G10970.2:cds"/>
    <property type="gene ID" value="G10970"/>
</dbReference>
<proteinExistence type="predicted"/>
<protein>
    <recommendedName>
        <fullName evidence="17">Glutamate [NMDA] receptor subunit 1</fullName>
    </recommendedName>
</protein>
<dbReference type="Pfam" id="PF10613">
    <property type="entry name" value="Lig_chan-Glu_bd"/>
    <property type="match status" value="1"/>
</dbReference>
<accession>A0A8W8HTI4</accession>
<evidence type="ECO:0000256" key="6">
    <source>
        <dbReference type="ARBA" id="ARBA00023136"/>
    </source>
</evidence>
<dbReference type="InterPro" id="IPR015683">
    <property type="entry name" value="Ionotropic_Glu_rcpt"/>
</dbReference>
<organism evidence="15 16">
    <name type="scientific">Magallana gigas</name>
    <name type="common">Pacific oyster</name>
    <name type="synonym">Crassostrea gigas</name>
    <dbReference type="NCBI Taxonomy" id="29159"/>
    <lineage>
        <taxon>Eukaryota</taxon>
        <taxon>Metazoa</taxon>
        <taxon>Spiralia</taxon>
        <taxon>Lophotrochozoa</taxon>
        <taxon>Mollusca</taxon>
        <taxon>Bivalvia</taxon>
        <taxon>Autobranchia</taxon>
        <taxon>Pteriomorphia</taxon>
        <taxon>Ostreida</taxon>
        <taxon>Ostreoidea</taxon>
        <taxon>Ostreidae</taxon>
        <taxon>Magallana</taxon>
    </lineage>
</organism>
<feature type="chain" id="PRO_5036503268" description="Glutamate [NMDA] receptor subunit 1" evidence="12">
    <location>
        <begin position="20"/>
        <end position="569"/>
    </location>
</feature>
<evidence type="ECO:0000313" key="16">
    <source>
        <dbReference type="Proteomes" id="UP000005408"/>
    </source>
</evidence>
<feature type="domain" description="Ionotropic glutamate receptor C-terminal" evidence="13">
    <location>
        <begin position="332"/>
        <end position="565"/>
    </location>
</feature>
<dbReference type="InterPro" id="IPR019594">
    <property type="entry name" value="Glu/Gly-bd"/>
</dbReference>
<dbReference type="InterPro" id="IPR001320">
    <property type="entry name" value="Iontro_rcpt_C"/>
</dbReference>
<evidence type="ECO:0000256" key="11">
    <source>
        <dbReference type="SAM" id="Phobius"/>
    </source>
</evidence>
<dbReference type="SUPFAM" id="SSF53850">
    <property type="entry name" value="Periplasmic binding protein-like II"/>
    <property type="match status" value="1"/>
</dbReference>
<sequence>MENFVLIFISFVVIHRSVGIATHKIGVLYDSKIAWTDLNNTETEKGIVYIPYGMGENEPFALIEKIRNLTEECLCVIVVINSGETAWVLQRQDVSSQPLILLANQRDIFFSSSSLPFDCWLRNQGFVSIVTRENWSHINLFYDDYYDFNCIQDLVHRLSAIGVATSSILMTTEGNTIKGTLSMIRREDHYENVYLALEPHLTLNTIKDAISLDLFERKLHWVMNIDPKYLQNADHYGSLHRSFVLTLSTGLRGNYSDIIKTILHQRASGIENTTENCLTNWTSVQQHYPLRIHSSCKETSDFEEVALFTNQEGLNSHEELFKNKFRDFGNRVLKVASVPNAPYVMKGTKENGETYYYGFCYDILEDYAKAFNFRYESVDGDGGLFGNPTEDGLNASGMVGMVMRGEVDIGVAPFAVTATRERVIDYVLPYQEDGVGILMKRVENKVQKFFRIFLPLHFTTWWAVVVATVVAAYVLYFAAKLSPDSKERELQLGHNIWLIVGTVYGQAEKFSSEMEEYDSTPVKAICPDVDHEEVVQMSDCGWRQWRSLVELGIIDRESEVMTVYQIIHL</sequence>